<comment type="caution">
    <text evidence="3">The sequence shown here is derived from an EMBL/GenBank/DDBJ whole genome shotgun (WGS) entry which is preliminary data.</text>
</comment>
<keyword evidence="2" id="KW-1133">Transmembrane helix</keyword>
<feature type="transmembrane region" description="Helical" evidence="2">
    <location>
        <begin position="82"/>
        <end position="102"/>
    </location>
</feature>
<evidence type="ECO:0000256" key="1">
    <source>
        <dbReference type="SAM" id="MobiDB-lite"/>
    </source>
</evidence>
<evidence type="ECO:0000313" key="3">
    <source>
        <dbReference type="EMBL" id="NYI85719.1"/>
    </source>
</evidence>
<gene>
    <name evidence="3" type="ORF">HNR68_004349</name>
</gene>
<dbReference type="AlphaFoldDB" id="A0A853AQ34"/>
<proteinExistence type="predicted"/>
<feature type="region of interest" description="Disordered" evidence="1">
    <location>
        <begin position="1"/>
        <end position="21"/>
    </location>
</feature>
<dbReference type="EMBL" id="JACCFJ010000001">
    <property type="protein sequence ID" value="NYI85719.1"/>
    <property type="molecule type" value="Genomic_DNA"/>
</dbReference>
<protein>
    <submittedName>
        <fullName evidence="3">Uncharacterized protein</fullName>
    </submittedName>
</protein>
<evidence type="ECO:0000313" key="4">
    <source>
        <dbReference type="Proteomes" id="UP000587002"/>
    </source>
</evidence>
<keyword evidence="4" id="KW-1185">Reference proteome</keyword>
<dbReference type="Proteomes" id="UP000587002">
    <property type="component" value="Unassembled WGS sequence"/>
</dbReference>
<reference evidence="3 4" key="1">
    <citation type="submission" date="2020-07" db="EMBL/GenBank/DDBJ databases">
        <title>Sequencing the genomes of 1000 actinobacteria strains.</title>
        <authorList>
            <person name="Klenk H.-P."/>
        </authorList>
    </citation>
    <scope>NUCLEOTIDE SEQUENCE [LARGE SCALE GENOMIC DNA]</scope>
    <source>
        <strain evidence="3 4">DSM 44065</strain>
    </source>
</reference>
<feature type="transmembrane region" description="Helical" evidence="2">
    <location>
        <begin position="108"/>
        <end position="130"/>
    </location>
</feature>
<keyword evidence="2" id="KW-0812">Transmembrane</keyword>
<name>A0A853AQ34_9PSEU</name>
<evidence type="ECO:0000256" key="2">
    <source>
        <dbReference type="SAM" id="Phobius"/>
    </source>
</evidence>
<feature type="transmembrane region" description="Helical" evidence="2">
    <location>
        <begin position="40"/>
        <end position="70"/>
    </location>
</feature>
<feature type="region of interest" description="Disordered" evidence="1">
    <location>
        <begin position="156"/>
        <end position="186"/>
    </location>
</feature>
<dbReference type="RefSeq" id="WP_179723580.1">
    <property type="nucleotide sequence ID" value="NZ_BAABFH010000001.1"/>
</dbReference>
<accession>A0A853AQ34</accession>
<keyword evidence="2" id="KW-0472">Membrane</keyword>
<sequence>MTDQLYPGRPSGAHFSPPGRAPQRPAALELAVGAWATDAVLYWLLAALTTGGAVIASVVFGVAVAGILVFGCWKVRSGHNGWRVFFTVLSGCYAVLVPFGFLDPAWGLGLKAFSALVGALGVTGIVCSWLPASNRYFHAAVHHRRAVQAQRFAEFMRDDPPPPGLRRRNQPPPPASGGWNGPPRSR</sequence>
<organism evidence="3 4">
    <name type="scientific">Saccharopolyspora hordei</name>
    <dbReference type="NCBI Taxonomy" id="1838"/>
    <lineage>
        <taxon>Bacteria</taxon>
        <taxon>Bacillati</taxon>
        <taxon>Actinomycetota</taxon>
        <taxon>Actinomycetes</taxon>
        <taxon>Pseudonocardiales</taxon>
        <taxon>Pseudonocardiaceae</taxon>
        <taxon>Saccharopolyspora</taxon>
    </lineage>
</organism>